<feature type="chain" id="PRO_5045012871" description="Carboxypeptidase" evidence="2">
    <location>
        <begin position="30"/>
        <end position="480"/>
    </location>
</feature>
<dbReference type="PROSITE" id="PS00131">
    <property type="entry name" value="CARBOXYPEPT_SER_SER"/>
    <property type="match status" value="1"/>
</dbReference>
<reference evidence="3 4" key="1">
    <citation type="submission" date="2024-02" db="EMBL/GenBank/DDBJ databases">
        <authorList>
            <person name="Daric V."/>
            <person name="Darras S."/>
        </authorList>
    </citation>
    <scope>NUCLEOTIDE SEQUENCE [LARGE SCALE GENOMIC DNA]</scope>
</reference>
<dbReference type="PRINTS" id="PR00724">
    <property type="entry name" value="CRBOXYPTASEC"/>
</dbReference>
<keyword evidence="2" id="KW-0645">Protease</keyword>
<comment type="similarity">
    <text evidence="1 2">Belongs to the peptidase S10 family.</text>
</comment>
<evidence type="ECO:0000256" key="1">
    <source>
        <dbReference type="ARBA" id="ARBA00009431"/>
    </source>
</evidence>
<organism evidence="3 4">
    <name type="scientific">Clavelina lepadiformis</name>
    <name type="common">Light-bulb sea squirt</name>
    <name type="synonym">Ascidia lepadiformis</name>
    <dbReference type="NCBI Taxonomy" id="159417"/>
    <lineage>
        <taxon>Eukaryota</taxon>
        <taxon>Metazoa</taxon>
        <taxon>Chordata</taxon>
        <taxon>Tunicata</taxon>
        <taxon>Ascidiacea</taxon>
        <taxon>Aplousobranchia</taxon>
        <taxon>Clavelinidae</taxon>
        <taxon>Clavelina</taxon>
    </lineage>
</organism>
<dbReference type="PANTHER" id="PTHR11802:SF201">
    <property type="entry name" value="CARBOXYPEPTIDASE"/>
    <property type="match status" value="1"/>
</dbReference>
<sequence>MLVNISNFAEFLGWFGIVLFSVGQRQVHAQPNLGNDFSLAKPQSRSLSISNDLITSLPGLETPANFKQYSGYISVDPDKNSRLFYWYVESQNNPRKDPVILWLNGGPGCSSVADLLGELGPFYVQSDSTLAVNKYSWNRIANVLFLEMPAGVGFSKSDPIEHNDDKTTNNSLTFLVEFFKLYPHLKSLPFWITGESYAGHYIPILATKVLQHNDKLHFGEERINLQGLMLDNPLTDFQIDAGGTVDSAYSRQLISEETHKALRDFCNYTFPGLSQNRSTLNAEKCLLYEAKVSQEMGNINKYNIYVDVCLNKSENHFPSKNDNIESPYLACQENYIINYLNRPDVQKAIHAESTDWTVCSDYVQSKYSKQDFFASMIPYYKNNLLKHGLKILIFSGDVDSLVPPTSTRRWLPLLGLKVKETWKPWLDSNHQVGGYAVVYKGLTFTTVRNAGHEVATYQSLRAYDVFSRFLFTGSLSSPQH</sequence>
<dbReference type="Gene3D" id="3.40.50.11320">
    <property type="match status" value="1"/>
</dbReference>
<gene>
    <name evidence="3" type="ORF">CVLEPA_LOCUS3525</name>
</gene>
<dbReference type="Gene3D" id="3.40.50.1820">
    <property type="entry name" value="alpha/beta hydrolase"/>
    <property type="match status" value="1"/>
</dbReference>
<dbReference type="EMBL" id="CAWYQH010000002">
    <property type="protein sequence ID" value="CAK8673769.1"/>
    <property type="molecule type" value="Genomic_DNA"/>
</dbReference>
<proteinExistence type="inferred from homology"/>
<dbReference type="Gene3D" id="6.10.250.940">
    <property type="match status" value="1"/>
</dbReference>
<keyword evidence="4" id="KW-1185">Reference proteome</keyword>
<protein>
    <recommendedName>
        <fullName evidence="2">Carboxypeptidase</fullName>
        <ecNumber evidence="2">3.4.16.-</ecNumber>
    </recommendedName>
</protein>
<dbReference type="EC" id="3.4.16.-" evidence="2"/>
<evidence type="ECO:0000256" key="2">
    <source>
        <dbReference type="RuleBase" id="RU361156"/>
    </source>
</evidence>
<dbReference type="InterPro" id="IPR018202">
    <property type="entry name" value="Ser_caboxypep_ser_AS"/>
</dbReference>
<dbReference type="Proteomes" id="UP001642483">
    <property type="component" value="Unassembled WGS sequence"/>
</dbReference>
<dbReference type="InterPro" id="IPR001563">
    <property type="entry name" value="Peptidase_S10"/>
</dbReference>
<dbReference type="SUPFAM" id="SSF53474">
    <property type="entry name" value="alpha/beta-Hydrolases"/>
    <property type="match status" value="1"/>
</dbReference>
<keyword evidence="2" id="KW-0378">Hydrolase</keyword>
<keyword evidence="2" id="KW-0732">Signal</keyword>
<dbReference type="InterPro" id="IPR029058">
    <property type="entry name" value="AB_hydrolase_fold"/>
</dbReference>
<feature type="signal peptide" evidence="2">
    <location>
        <begin position="1"/>
        <end position="29"/>
    </location>
</feature>
<accession>A0ABP0F227</accession>
<name>A0ABP0F227_CLALP</name>
<dbReference type="PANTHER" id="PTHR11802">
    <property type="entry name" value="SERINE PROTEASE FAMILY S10 SERINE CARBOXYPEPTIDASE"/>
    <property type="match status" value="1"/>
</dbReference>
<keyword evidence="2" id="KW-0121">Carboxypeptidase</keyword>
<evidence type="ECO:0000313" key="3">
    <source>
        <dbReference type="EMBL" id="CAK8673769.1"/>
    </source>
</evidence>
<comment type="caution">
    <text evidence="3">The sequence shown here is derived from an EMBL/GenBank/DDBJ whole genome shotgun (WGS) entry which is preliminary data.</text>
</comment>
<evidence type="ECO:0000313" key="4">
    <source>
        <dbReference type="Proteomes" id="UP001642483"/>
    </source>
</evidence>
<dbReference type="Pfam" id="PF00450">
    <property type="entry name" value="Peptidase_S10"/>
    <property type="match status" value="1"/>
</dbReference>